<dbReference type="InterPro" id="IPR000792">
    <property type="entry name" value="Tscrpt_reg_LuxR_C"/>
</dbReference>
<dbReference type="PROSITE" id="PS50110">
    <property type="entry name" value="RESPONSE_REGULATORY"/>
    <property type="match status" value="1"/>
</dbReference>
<dbReference type="Pfam" id="PF00072">
    <property type="entry name" value="Response_reg"/>
    <property type="match status" value="1"/>
</dbReference>
<keyword evidence="2 6" id="KW-0597">Phosphoprotein</keyword>
<evidence type="ECO:0000256" key="3">
    <source>
        <dbReference type="ARBA" id="ARBA00023015"/>
    </source>
</evidence>
<dbReference type="AlphaFoldDB" id="A0A4R6TY25"/>
<keyword evidence="4" id="KW-0238">DNA-binding</keyword>
<name>A0A4R6TY25_9BACI</name>
<proteinExistence type="predicted"/>
<dbReference type="SMART" id="SM00421">
    <property type="entry name" value="HTH_LUXR"/>
    <property type="match status" value="1"/>
</dbReference>
<dbReference type="GO" id="GO:0000160">
    <property type="term" value="P:phosphorelay signal transduction system"/>
    <property type="evidence" value="ECO:0007669"/>
    <property type="project" value="InterPro"/>
</dbReference>
<dbReference type="PANTHER" id="PTHR43214">
    <property type="entry name" value="TWO-COMPONENT RESPONSE REGULATOR"/>
    <property type="match status" value="1"/>
</dbReference>
<dbReference type="PANTHER" id="PTHR43214:SF42">
    <property type="entry name" value="TRANSCRIPTIONAL REGULATORY PROTEIN DESR"/>
    <property type="match status" value="1"/>
</dbReference>
<dbReference type="GO" id="GO:0003677">
    <property type="term" value="F:DNA binding"/>
    <property type="evidence" value="ECO:0007669"/>
    <property type="project" value="UniProtKB-KW"/>
</dbReference>
<dbReference type="GO" id="GO:0006355">
    <property type="term" value="P:regulation of DNA-templated transcription"/>
    <property type="evidence" value="ECO:0007669"/>
    <property type="project" value="InterPro"/>
</dbReference>
<keyword evidence="5" id="KW-0804">Transcription</keyword>
<accession>A0A4R6TY25</accession>
<dbReference type="EMBL" id="SNYJ01000012">
    <property type="protein sequence ID" value="TDQ37712.1"/>
    <property type="molecule type" value="Genomic_DNA"/>
</dbReference>
<dbReference type="Proteomes" id="UP000295632">
    <property type="component" value="Unassembled WGS sequence"/>
</dbReference>
<dbReference type="SMART" id="SM00448">
    <property type="entry name" value="REC"/>
    <property type="match status" value="1"/>
</dbReference>
<dbReference type="CDD" id="cd19930">
    <property type="entry name" value="REC_DesR-like"/>
    <property type="match status" value="1"/>
</dbReference>
<dbReference type="PROSITE" id="PS50043">
    <property type="entry name" value="HTH_LUXR_2"/>
    <property type="match status" value="1"/>
</dbReference>
<comment type="subcellular location">
    <subcellularLocation>
        <location evidence="1">Cytoplasm</location>
    </subcellularLocation>
</comment>
<feature type="modified residue" description="4-aspartylphosphate" evidence="6">
    <location>
        <position position="57"/>
    </location>
</feature>
<dbReference type="InterPro" id="IPR039420">
    <property type="entry name" value="WalR-like"/>
</dbReference>
<organism evidence="9 10">
    <name type="scientific">Aureibacillus halotolerans</name>
    <dbReference type="NCBI Taxonomy" id="1508390"/>
    <lineage>
        <taxon>Bacteria</taxon>
        <taxon>Bacillati</taxon>
        <taxon>Bacillota</taxon>
        <taxon>Bacilli</taxon>
        <taxon>Bacillales</taxon>
        <taxon>Bacillaceae</taxon>
        <taxon>Aureibacillus</taxon>
    </lineage>
</organism>
<evidence type="ECO:0000256" key="6">
    <source>
        <dbReference type="PROSITE-ProRule" id="PRU00169"/>
    </source>
</evidence>
<evidence type="ECO:0000313" key="9">
    <source>
        <dbReference type="EMBL" id="TDQ37712.1"/>
    </source>
</evidence>
<evidence type="ECO:0000256" key="5">
    <source>
        <dbReference type="ARBA" id="ARBA00023163"/>
    </source>
</evidence>
<evidence type="ECO:0000256" key="2">
    <source>
        <dbReference type="ARBA" id="ARBA00022553"/>
    </source>
</evidence>
<reference evidence="9 10" key="1">
    <citation type="submission" date="2019-03" db="EMBL/GenBank/DDBJ databases">
        <title>Genomic Encyclopedia of Type Strains, Phase IV (KMG-IV): sequencing the most valuable type-strain genomes for metagenomic binning, comparative biology and taxonomic classification.</title>
        <authorList>
            <person name="Goeker M."/>
        </authorList>
    </citation>
    <scope>NUCLEOTIDE SEQUENCE [LARGE SCALE GENOMIC DNA]</scope>
    <source>
        <strain evidence="9 10">DSM 28697</strain>
    </source>
</reference>
<dbReference type="GO" id="GO:0005737">
    <property type="term" value="C:cytoplasm"/>
    <property type="evidence" value="ECO:0007669"/>
    <property type="project" value="UniProtKB-SubCell"/>
</dbReference>
<evidence type="ECO:0000256" key="1">
    <source>
        <dbReference type="ARBA" id="ARBA00004496"/>
    </source>
</evidence>
<dbReference type="Pfam" id="PF00196">
    <property type="entry name" value="GerE"/>
    <property type="match status" value="1"/>
</dbReference>
<protein>
    <submittedName>
        <fullName evidence="9">LuxR family two component transcriptional regulator</fullName>
    </submittedName>
</protein>
<keyword evidence="10" id="KW-1185">Reference proteome</keyword>
<dbReference type="InterPro" id="IPR016032">
    <property type="entry name" value="Sig_transdc_resp-reg_C-effctor"/>
</dbReference>
<dbReference type="PRINTS" id="PR00038">
    <property type="entry name" value="HTHLUXR"/>
</dbReference>
<gene>
    <name evidence="9" type="ORF">EV213_11272</name>
</gene>
<dbReference type="Gene3D" id="3.40.50.2300">
    <property type="match status" value="1"/>
</dbReference>
<sequence>METIKRIVVAEDQQLLRGALTALLQLEDDMCVVGETDNGIEGLEMITALTPDICVLDIEMPRMSGLEVAEQIRKNKLPTKIIIVTTFMKQGYVKKAMDTNVDGYLLKDEPIDVLVQAIRQVAKGSKYVSQDMTASLFAREENPLTSREQDVLRNVKLGYSTTDIAKQLYLSKGTVRNYLSSSMQKLGTTSRHQACLVAEEKGWMD</sequence>
<dbReference type="PROSITE" id="PS00622">
    <property type="entry name" value="HTH_LUXR_1"/>
    <property type="match status" value="1"/>
</dbReference>
<evidence type="ECO:0000313" key="10">
    <source>
        <dbReference type="Proteomes" id="UP000295632"/>
    </source>
</evidence>
<comment type="caution">
    <text evidence="9">The sequence shown here is derived from an EMBL/GenBank/DDBJ whole genome shotgun (WGS) entry which is preliminary data.</text>
</comment>
<dbReference type="CDD" id="cd06170">
    <property type="entry name" value="LuxR_C_like"/>
    <property type="match status" value="1"/>
</dbReference>
<dbReference type="SUPFAM" id="SSF46894">
    <property type="entry name" value="C-terminal effector domain of the bipartite response regulators"/>
    <property type="match status" value="1"/>
</dbReference>
<feature type="domain" description="HTH luxR-type" evidence="7">
    <location>
        <begin position="137"/>
        <end position="202"/>
    </location>
</feature>
<keyword evidence="3" id="KW-0805">Transcription regulation</keyword>
<dbReference type="InterPro" id="IPR001789">
    <property type="entry name" value="Sig_transdc_resp-reg_receiver"/>
</dbReference>
<evidence type="ECO:0000259" key="7">
    <source>
        <dbReference type="PROSITE" id="PS50043"/>
    </source>
</evidence>
<dbReference type="SUPFAM" id="SSF52172">
    <property type="entry name" value="CheY-like"/>
    <property type="match status" value="1"/>
</dbReference>
<evidence type="ECO:0000259" key="8">
    <source>
        <dbReference type="PROSITE" id="PS50110"/>
    </source>
</evidence>
<evidence type="ECO:0000256" key="4">
    <source>
        <dbReference type="ARBA" id="ARBA00023125"/>
    </source>
</evidence>
<dbReference type="InterPro" id="IPR011006">
    <property type="entry name" value="CheY-like_superfamily"/>
</dbReference>
<feature type="domain" description="Response regulatory" evidence="8">
    <location>
        <begin position="6"/>
        <end position="122"/>
    </location>
</feature>